<keyword evidence="4 5" id="KW-0274">FAD</keyword>
<comment type="similarity">
    <text evidence="2 5">Belongs to the GMC oxidoreductase family.</text>
</comment>
<reference evidence="9" key="1">
    <citation type="submission" date="2025-08" db="UniProtKB">
        <authorList>
            <consortium name="RefSeq"/>
        </authorList>
    </citation>
    <scope>IDENTIFICATION</scope>
</reference>
<dbReference type="Gene3D" id="3.30.560.10">
    <property type="entry name" value="Glucose Oxidase, domain 3"/>
    <property type="match status" value="1"/>
</dbReference>
<dbReference type="SUPFAM" id="SSF51905">
    <property type="entry name" value="FAD/NAD(P)-binding domain"/>
    <property type="match status" value="1"/>
</dbReference>
<dbReference type="PANTHER" id="PTHR11552:SF147">
    <property type="entry name" value="CHOLINE DEHYDROGENASE, MITOCHONDRIAL"/>
    <property type="match status" value="1"/>
</dbReference>
<protein>
    <submittedName>
        <fullName evidence="9">Uncharacterized protein LOC34617393</fullName>
    </submittedName>
</protein>
<dbReference type="Proteomes" id="UP000515125">
    <property type="component" value="Unplaced"/>
</dbReference>
<dbReference type="GO" id="GO:0050660">
    <property type="term" value="F:flavin adenine dinucleotide binding"/>
    <property type="evidence" value="ECO:0007669"/>
    <property type="project" value="InterPro"/>
</dbReference>
<sequence length="753" mass="82085">MEFADAIVMKQKCEQTATIGFSDLARGVGSTAAPSPLSTVNSRKISLFQLDPWETLESMTFGLVFHPESPGGLRRRNKAQTCPSASALAVFAVVCGYPLPTSSLSFEGMGAHSPDSLGVLKSRCFCTGVHPLGASGQPLQRGAATRGEGGKQERAEGLEERCSTFSPAEEQGLERNGKKTPAVGQSAPEVFEQTAQCGSNQIADSHGELDRCPCQRVPAVSPPEGVSWPHVGAELPKKSSASDRGFESFRARRRRLSPWLRKGFFAGATLALLWACGPSLLNSLFSLLVAYEPSSQRIFTVACLKNRTKEGDTQGDGSHFQEVEKSSPTIDRGGLFDGDSACAVLLHPSRYYWGARPPFASLVVFLQSAALCSLEVVCALGLEPLLPEREAVERRLRRLGPILASLSLLLRPSSSPLQLPCEEWLSAWSDTNRRGDLHTWTRRKYAKKHQHSATAPFFDFIVVGGGTAGTTLAGLLGRLKQPQFQLDEQAAGRNGAPDVETEQTRGNSGRKKPRVLLLEAGGWPDLRAFSSLKIPARTFEGQRGDIDWKLSTTQQASACLGLQESKSFWPRGKALGGSSWLNYMLFVRGDPRDYDSYSKCTKDERWAFSNVLRKFKQIERVQFPADPQFRNARRWWIGCVICFRRSGTGGSISVNLPETADPTVLAFLRSAEGLSLEAEEEGQAGSSTGSSYYAANPDYNGARYAGPSLFQLNTQNGKRRSPLEAFLLSPMLTDVSGDGKFTEIRRQLAVSLV</sequence>
<organism evidence="8 9">
    <name type="scientific">Cyclospora cayetanensis</name>
    <dbReference type="NCBI Taxonomy" id="88456"/>
    <lineage>
        <taxon>Eukaryota</taxon>
        <taxon>Sar</taxon>
        <taxon>Alveolata</taxon>
        <taxon>Apicomplexa</taxon>
        <taxon>Conoidasida</taxon>
        <taxon>Coccidia</taxon>
        <taxon>Eucoccidiorida</taxon>
        <taxon>Eimeriorina</taxon>
        <taxon>Eimeriidae</taxon>
        <taxon>Cyclospora</taxon>
    </lineage>
</organism>
<evidence type="ECO:0000256" key="2">
    <source>
        <dbReference type="ARBA" id="ARBA00010790"/>
    </source>
</evidence>
<evidence type="ECO:0000256" key="5">
    <source>
        <dbReference type="RuleBase" id="RU003968"/>
    </source>
</evidence>
<accession>A0A6P6RUF1</accession>
<evidence type="ECO:0000256" key="4">
    <source>
        <dbReference type="ARBA" id="ARBA00022827"/>
    </source>
</evidence>
<dbReference type="Gene3D" id="3.50.50.60">
    <property type="entry name" value="FAD/NAD(P)-binding domain"/>
    <property type="match status" value="1"/>
</dbReference>
<keyword evidence="3 5" id="KW-0285">Flavoprotein</keyword>
<evidence type="ECO:0000313" key="8">
    <source>
        <dbReference type="Proteomes" id="UP000515125"/>
    </source>
</evidence>
<keyword evidence="8" id="KW-1185">Reference proteome</keyword>
<dbReference type="GeneID" id="34617393"/>
<feature type="compositionally biased region" description="Basic and acidic residues" evidence="6">
    <location>
        <begin position="148"/>
        <end position="162"/>
    </location>
</feature>
<proteinExistence type="inferred from homology"/>
<evidence type="ECO:0000256" key="3">
    <source>
        <dbReference type="ARBA" id="ARBA00022630"/>
    </source>
</evidence>
<evidence type="ECO:0000313" key="9">
    <source>
        <dbReference type="RefSeq" id="XP_026191122.1"/>
    </source>
</evidence>
<feature type="region of interest" description="Disordered" evidence="6">
    <location>
        <begin position="310"/>
        <end position="332"/>
    </location>
</feature>
<feature type="region of interest" description="Disordered" evidence="6">
    <location>
        <begin position="489"/>
        <end position="510"/>
    </location>
</feature>
<dbReference type="InterPro" id="IPR036188">
    <property type="entry name" value="FAD/NAD-bd_sf"/>
</dbReference>
<dbReference type="AlphaFoldDB" id="A0A6P6RUF1"/>
<dbReference type="PROSITE" id="PS00623">
    <property type="entry name" value="GMC_OXRED_1"/>
    <property type="match status" value="1"/>
</dbReference>
<dbReference type="GO" id="GO:0016614">
    <property type="term" value="F:oxidoreductase activity, acting on CH-OH group of donors"/>
    <property type="evidence" value="ECO:0007669"/>
    <property type="project" value="InterPro"/>
</dbReference>
<evidence type="ECO:0000256" key="1">
    <source>
        <dbReference type="ARBA" id="ARBA00001974"/>
    </source>
</evidence>
<dbReference type="OrthoDB" id="269227at2759"/>
<dbReference type="PANTHER" id="PTHR11552">
    <property type="entry name" value="GLUCOSE-METHANOL-CHOLINE GMC OXIDOREDUCTASE"/>
    <property type="match status" value="1"/>
</dbReference>
<dbReference type="RefSeq" id="XP_026191122.1">
    <property type="nucleotide sequence ID" value="XM_026335337.1"/>
</dbReference>
<name>A0A6P6RUF1_9EIME</name>
<feature type="region of interest" description="Disordered" evidence="6">
    <location>
        <begin position="136"/>
        <end position="183"/>
    </location>
</feature>
<dbReference type="InterPro" id="IPR012132">
    <property type="entry name" value="GMC_OxRdtase"/>
</dbReference>
<comment type="cofactor">
    <cofactor evidence="1">
        <name>FAD</name>
        <dbReference type="ChEBI" id="CHEBI:57692"/>
    </cofactor>
</comment>
<dbReference type="InterPro" id="IPR000172">
    <property type="entry name" value="GMC_OxRdtase_N"/>
</dbReference>
<evidence type="ECO:0000256" key="6">
    <source>
        <dbReference type="SAM" id="MobiDB-lite"/>
    </source>
</evidence>
<dbReference type="Pfam" id="PF00732">
    <property type="entry name" value="GMC_oxred_N"/>
    <property type="match status" value="1"/>
</dbReference>
<gene>
    <name evidence="9" type="primary">LOC34617393</name>
</gene>
<evidence type="ECO:0000259" key="7">
    <source>
        <dbReference type="PROSITE" id="PS00623"/>
    </source>
</evidence>
<feature type="domain" description="Glucose-methanol-choline oxidoreductase N-terminal" evidence="7">
    <location>
        <begin position="572"/>
        <end position="595"/>
    </location>
</feature>